<evidence type="ECO:0000256" key="1">
    <source>
        <dbReference type="ARBA" id="ARBA00004239"/>
    </source>
</evidence>
<evidence type="ECO:0008006" key="12">
    <source>
        <dbReference type="Google" id="ProtNLM"/>
    </source>
</evidence>
<evidence type="ECO:0000259" key="9">
    <source>
        <dbReference type="PROSITE" id="PS50853"/>
    </source>
</evidence>
<dbReference type="PRINTS" id="PR00453">
    <property type="entry name" value="VWFADOMAIN"/>
</dbReference>
<gene>
    <name evidence="10" type="ORF">CesoFtcFv8_022737</name>
</gene>
<feature type="domain" description="Fibronectin type-III" evidence="9">
    <location>
        <begin position="326"/>
        <end position="414"/>
    </location>
</feature>
<dbReference type="InterPro" id="IPR013320">
    <property type="entry name" value="ConA-like_dom_sf"/>
</dbReference>
<keyword evidence="4" id="KW-0677">Repeat</keyword>
<dbReference type="InterPro" id="IPR003961">
    <property type="entry name" value="FN3_dom"/>
</dbReference>
<dbReference type="EMBL" id="JAULUE010002064">
    <property type="protein sequence ID" value="KAK5879640.1"/>
    <property type="molecule type" value="Genomic_DNA"/>
</dbReference>
<keyword evidence="6" id="KW-0325">Glycoprotein</keyword>
<dbReference type="FunFam" id="2.60.40.10:FF:000234">
    <property type="entry name" value="Collagen, type XII, alpha 1"/>
    <property type="match status" value="1"/>
</dbReference>
<feature type="domain" description="Fibronectin type-III" evidence="9">
    <location>
        <begin position="956"/>
        <end position="1047"/>
    </location>
</feature>
<feature type="non-terminal residue" evidence="10">
    <location>
        <position position="1"/>
    </location>
</feature>
<dbReference type="GO" id="GO:0043394">
    <property type="term" value="F:proteoglycan binding"/>
    <property type="evidence" value="ECO:0007669"/>
    <property type="project" value="TreeGrafter"/>
</dbReference>
<evidence type="ECO:0000256" key="4">
    <source>
        <dbReference type="ARBA" id="ARBA00022737"/>
    </source>
</evidence>
<feature type="region of interest" description="Disordered" evidence="7">
    <location>
        <begin position="1502"/>
        <end position="1654"/>
    </location>
</feature>
<sequence length="1826" mass="195529">TQVGGKKTSVILQKLDPETQYFITVAAVYPTGVSKDISGEGQTSKRHAENISPWGGVRNLQVLNPTMTTLNARWEPADGRVKEYRVIYVPAAGGAETMETVSAGTTSTVLRSLQPDTLYSVSLVPVYPGRDGKIMTENGKTRPLGGVKNLRVSDPTMTSLKVNWDPADGAVRLYKVFFVPAAGGREEMEQVPAGTTNIILRNLLPDTLYTVSVLPVYPAREGKRQSENGKTLPLSGVGNMQVIDPSITTLTVSWSAADGNVQGYKVIYSPVDGGLEIVEQVSESTTKTVLEKLLPDTRYTITVIPVYAEGDGPSLSDVGKTKPLGFARNLQVTDPTTSSLNVRWDAAEGTVREYIVTWVPVAGGEQEVDQVSGTITSTVLKSLDPNTEYTVTVVPVYHEMEGLSMSANGKTNPLGGVKNLKVIDPTISTLAVQWDPAVGNVRSYKVFYTSEPAGEEKMEEVFGGATTTILRNLESDTVYNVAVVPIYPDVEGIRQAEKGKTKPLGGVKNLQVSDPTTNSLRVRWEPAEGDVRQYQIIYVPAGGGAESTTPVSGMSTNTVLRDLKPDTEYNVTLVPIYADVEGKRQSENGKTKALGGVKSLQVSDPTTSSLKVRWEPAEGNVRQYRIFYVHSSGGAEDMEQVSGGTTNTVLKNLLSDTPYTVTVVPVYPEGEGLRQSDDGKTLPRTPPRNIQVYDPTANSLNVRWEAASGQVQQYKVVYSSLTGSRARQSVMVPGGLTNAFLDNLVADTPYSVNVSALYADGEGSPVRGNGNTLPRGGPRNMQVYDATTSTLTIGWDHAEGPVRQYKISYAPLTGDPITEFTTVPGNRNNAQLQNLLADTPYNITVQAIYGEGPGGSLNGNGRTLGMLSPRNLRVSHEWYTRFRVAWDPVEAPVQGYRITYNPAGTSTPLDLFVGDVTSYTLHNLQSGTPYDLKVVAQYFGGMSDPLLGQGTTLYLNVTNIETFDVDHDKFCIKWAPHRAATSYRIKLHPSDPSSKGQHEITIPAGLPQYCFDGLSPDALYTATVFVQTPNLEGPGVSAKERTLVKPTPAPTLPPTPSPPPTIPPAWAVCKGAKADVVFLIDGSWSIGEESFRKIVHFVSGMVSAFDMVGPSGMQVSFVQYSDAAKTEFRLNAYRDKGIAMSAINQIHYQGGNTKTGMALKHTYEKAFSMENGMRRNVPKVVVTITDGRSQDEVKKSAAKLQHAGYSVFAIGVADVDFVELQEIGSKPSDRHVFVVDDFDAFDSIRENLITFICETATSSCPLIYLNGFTSPGFRMLEAFNLTEKMYGSVPGVSMEPGSFNSYAAYRLHTNAFLHQQTTEIHPDGLPPSFTIIMMLRLLPDSPSEDFDVWQVSSSDHKPETGVTIHPSSQTVSFYNKDVNGEIQRVTFDSEPVKRIFHGSFHKLHILVSSTGVKLNIDCQEVAEKEIKEAGDTSSDGYQVLGKMSKSIGSKGESATFQLQMFDIVCSLAWTSRDRCCDLPSMRDEMKCPSLPNSCTCTSAGTGLPGPQGPMGAPGSKGPRGERGDAGPAGPMGPRGENGPPGVMGLPGPQGPSGLSIPGEAGRPGPKGELGGSGLPGQKGSPGPRGAGGPIGPAGVRGPPGKEGTTGPRGATGPMGPPGSPGNSGGVGKPGNPGDTGSPGSLGLKGDKGERGDFAPQNMMRSIARQVCEQLVNAQMGRVDTLLNQIPNGQYRSNKPGPAGPPGAEGRQGREREVLRERKESEDYQASDRKDPEDLQGLMVRAGRDPRAPQALRDPAAPPGAPGTLGSAAPPGPPGYCDSSQCVGIPYNGYGGQAPSEPEARLPDDEDELQNQRRKKRSLSRSSGTAS</sequence>
<evidence type="ECO:0000256" key="5">
    <source>
        <dbReference type="ARBA" id="ARBA00023119"/>
    </source>
</evidence>
<dbReference type="SMART" id="SM00327">
    <property type="entry name" value="VWA"/>
    <property type="match status" value="1"/>
</dbReference>
<dbReference type="FunFam" id="2.60.120.200:FF:000008">
    <property type="entry name" value="Collagen type XII alpha 1 chain"/>
    <property type="match status" value="1"/>
</dbReference>
<dbReference type="GO" id="GO:0007044">
    <property type="term" value="P:cell-substrate junction assembly"/>
    <property type="evidence" value="ECO:0007669"/>
    <property type="project" value="TreeGrafter"/>
</dbReference>
<dbReference type="Pfam" id="PF00041">
    <property type="entry name" value="fn3"/>
    <property type="match status" value="10"/>
</dbReference>
<feature type="domain" description="Fibronectin type-III" evidence="9">
    <location>
        <begin position="56"/>
        <end position="145"/>
    </location>
</feature>
<dbReference type="InterPro" id="IPR036465">
    <property type="entry name" value="vWFA_dom_sf"/>
</dbReference>
<evidence type="ECO:0000256" key="2">
    <source>
        <dbReference type="ARBA" id="ARBA00022525"/>
    </source>
</evidence>
<feature type="compositionally biased region" description="Gly residues" evidence="7">
    <location>
        <begin position="1567"/>
        <end position="1576"/>
    </location>
</feature>
<dbReference type="SMART" id="SM00210">
    <property type="entry name" value="TSPN"/>
    <property type="match status" value="1"/>
</dbReference>
<dbReference type="CDD" id="cd00063">
    <property type="entry name" value="FN3"/>
    <property type="match status" value="10"/>
</dbReference>
<feature type="domain" description="Fibronectin type-III" evidence="9">
    <location>
        <begin position="236"/>
        <end position="324"/>
    </location>
</feature>
<feature type="domain" description="Fibronectin type-III" evidence="9">
    <location>
        <begin position="777"/>
        <end position="869"/>
    </location>
</feature>
<dbReference type="InterPro" id="IPR036116">
    <property type="entry name" value="FN3_sf"/>
</dbReference>
<evidence type="ECO:0000256" key="3">
    <source>
        <dbReference type="ARBA" id="ARBA00022729"/>
    </source>
</evidence>
<feature type="domain" description="Fibronectin type-III" evidence="9">
    <location>
        <begin position="416"/>
        <end position="505"/>
    </location>
</feature>
<evidence type="ECO:0000256" key="6">
    <source>
        <dbReference type="ARBA" id="ARBA00023180"/>
    </source>
</evidence>
<dbReference type="FunFam" id="3.40.50.410:FF:000001">
    <property type="entry name" value="Collagen, type XII, alpha 1"/>
    <property type="match status" value="1"/>
</dbReference>
<dbReference type="InterPro" id="IPR002035">
    <property type="entry name" value="VWF_A"/>
</dbReference>
<keyword evidence="3" id="KW-0732">Signal</keyword>
<name>A0AAN8B6Y2_9TELE</name>
<dbReference type="GO" id="GO:0005178">
    <property type="term" value="F:integrin binding"/>
    <property type="evidence" value="ECO:0007669"/>
    <property type="project" value="TreeGrafter"/>
</dbReference>
<reference evidence="10 11" key="1">
    <citation type="journal article" date="2023" name="Mol. Biol. Evol.">
        <title>Genomics of Secondarily Temperate Adaptation in the Only Non-Antarctic Icefish.</title>
        <authorList>
            <person name="Rivera-Colon A.G."/>
            <person name="Rayamajhi N."/>
            <person name="Minhas B.F."/>
            <person name="Madrigal G."/>
            <person name="Bilyk K.T."/>
            <person name="Yoon V."/>
            <person name="Hune M."/>
            <person name="Gregory S."/>
            <person name="Cheng C.H.C."/>
            <person name="Catchen J.M."/>
        </authorList>
    </citation>
    <scope>NUCLEOTIDE SEQUENCE [LARGE SCALE GENOMIC DNA]</scope>
    <source>
        <strain evidence="10">JC2023a</strain>
    </source>
</reference>
<dbReference type="PROSITE" id="PS50234">
    <property type="entry name" value="VWFA"/>
    <property type="match status" value="1"/>
</dbReference>
<dbReference type="PANTHER" id="PTHR46708">
    <property type="entry name" value="TENASCIN"/>
    <property type="match status" value="1"/>
</dbReference>
<feature type="domain" description="Fibronectin type-III" evidence="9">
    <location>
        <begin position="870"/>
        <end position="954"/>
    </location>
</feature>
<feature type="compositionally biased region" description="Gly residues" evidence="7">
    <location>
        <begin position="1621"/>
        <end position="1630"/>
    </location>
</feature>
<dbReference type="InterPro" id="IPR050991">
    <property type="entry name" value="ECM_Regulatory_Proteins"/>
</dbReference>
<dbReference type="GO" id="GO:0007399">
    <property type="term" value="P:nervous system development"/>
    <property type="evidence" value="ECO:0007669"/>
    <property type="project" value="TreeGrafter"/>
</dbReference>
<feature type="region of interest" description="Disordered" evidence="7">
    <location>
        <begin position="1682"/>
        <end position="1826"/>
    </location>
</feature>
<comment type="caution">
    <text evidence="10">The sequence shown here is derived from an EMBL/GenBank/DDBJ whole genome shotgun (WGS) entry which is preliminary data.</text>
</comment>
<dbReference type="Pfam" id="PF00092">
    <property type="entry name" value="VWA"/>
    <property type="match status" value="1"/>
</dbReference>
<evidence type="ECO:0000256" key="7">
    <source>
        <dbReference type="SAM" id="MobiDB-lite"/>
    </source>
</evidence>
<feature type="compositionally biased region" description="Gly residues" evidence="7">
    <location>
        <begin position="1582"/>
        <end position="1591"/>
    </location>
</feature>
<dbReference type="SMART" id="SM00060">
    <property type="entry name" value="FN3"/>
    <property type="match status" value="11"/>
</dbReference>
<dbReference type="GO" id="GO:0007507">
    <property type="term" value="P:heart development"/>
    <property type="evidence" value="ECO:0007669"/>
    <property type="project" value="TreeGrafter"/>
</dbReference>
<dbReference type="Pfam" id="PF01391">
    <property type="entry name" value="Collagen"/>
    <property type="match status" value="2"/>
</dbReference>
<dbReference type="InterPro" id="IPR013783">
    <property type="entry name" value="Ig-like_fold"/>
</dbReference>
<keyword evidence="11" id="KW-1185">Reference proteome</keyword>
<dbReference type="SUPFAM" id="SSF49899">
    <property type="entry name" value="Concanavalin A-like lectins/glucanases"/>
    <property type="match status" value="1"/>
</dbReference>
<dbReference type="InterPro" id="IPR048287">
    <property type="entry name" value="TSPN-like_N"/>
</dbReference>
<dbReference type="Gene3D" id="3.40.50.410">
    <property type="entry name" value="von Willebrand factor, type A domain"/>
    <property type="match status" value="1"/>
</dbReference>
<organism evidence="10 11">
    <name type="scientific">Champsocephalus esox</name>
    <name type="common">pike icefish</name>
    <dbReference type="NCBI Taxonomy" id="159716"/>
    <lineage>
        <taxon>Eukaryota</taxon>
        <taxon>Metazoa</taxon>
        <taxon>Chordata</taxon>
        <taxon>Craniata</taxon>
        <taxon>Vertebrata</taxon>
        <taxon>Euteleostomi</taxon>
        <taxon>Actinopterygii</taxon>
        <taxon>Neopterygii</taxon>
        <taxon>Teleostei</taxon>
        <taxon>Neoteleostei</taxon>
        <taxon>Acanthomorphata</taxon>
        <taxon>Eupercaria</taxon>
        <taxon>Perciformes</taxon>
        <taxon>Notothenioidei</taxon>
        <taxon>Channichthyidae</taxon>
        <taxon>Champsocephalus</taxon>
    </lineage>
</organism>
<feature type="domain" description="Fibronectin type-III" evidence="9">
    <location>
        <begin position="506"/>
        <end position="595"/>
    </location>
</feature>
<dbReference type="Gene3D" id="2.60.120.200">
    <property type="match status" value="1"/>
</dbReference>
<feature type="domain" description="Fibronectin type-III" evidence="9">
    <location>
        <begin position="146"/>
        <end position="235"/>
    </location>
</feature>
<feature type="domain" description="VWFA" evidence="8">
    <location>
        <begin position="1075"/>
        <end position="1248"/>
    </location>
</feature>
<dbReference type="FunFam" id="2.60.40.10:FF:000121">
    <property type="entry name" value="Collagen type XII alpha 1 chain"/>
    <property type="match status" value="9"/>
</dbReference>
<dbReference type="SUPFAM" id="SSF49265">
    <property type="entry name" value="Fibronectin type III"/>
    <property type="match status" value="8"/>
</dbReference>
<dbReference type="FunFam" id="2.60.40.10:FF:000489">
    <property type="entry name" value="collagen alpha-1(XII) chain isoform X1"/>
    <property type="match status" value="1"/>
</dbReference>
<accession>A0AAN8B6Y2</accession>
<evidence type="ECO:0000313" key="11">
    <source>
        <dbReference type="Proteomes" id="UP001335648"/>
    </source>
</evidence>
<keyword evidence="2" id="KW-0964">Secreted</keyword>
<dbReference type="PANTHER" id="PTHR46708:SF7">
    <property type="entry name" value="FIBRONECTIN TYPE-III DOMAIN-CONTAINING PROTEIN"/>
    <property type="match status" value="1"/>
</dbReference>
<dbReference type="GO" id="GO:0005576">
    <property type="term" value="C:extracellular region"/>
    <property type="evidence" value="ECO:0007669"/>
    <property type="project" value="UniProtKB-SubCell"/>
</dbReference>
<dbReference type="InterPro" id="IPR008160">
    <property type="entry name" value="Collagen"/>
</dbReference>
<keyword evidence="5" id="KW-0176">Collagen</keyword>
<feature type="compositionally biased region" description="Basic and acidic residues" evidence="7">
    <location>
        <begin position="1706"/>
        <end position="1732"/>
    </location>
</feature>
<protein>
    <recommendedName>
        <fullName evidence="12">Collagen alpha-1(XII) chain</fullName>
    </recommendedName>
</protein>
<proteinExistence type="predicted"/>
<dbReference type="GO" id="GO:0005581">
    <property type="term" value="C:collagen trimer"/>
    <property type="evidence" value="ECO:0007669"/>
    <property type="project" value="UniProtKB-KW"/>
</dbReference>
<dbReference type="GO" id="GO:0007160">
    <property type="term" value="P:cell-matrix adhesion"/>
    <property type="evidence" value="ECO:0007669"/>
    <property type="project" value="TreeGrafter"/>
</dbReference>
<evidence type="ECO:0000313" key="10">
    <source>
        <dbReference type="EMBL" id="KAK5879640.1"/>
    </source>
</evidence>
<comment type="subcellular location">
    <subcellularLocation>
        <location evidence="1">Secreted</location>
        <location evidence="1">Extracellular space</location>
    </subcellularLocation>
</comment>
<dbReference type="PROSITE" id="PS50853">
    <property type="entry name" value="FN3"/>
    <property type="match status" value="11"/>
</dbReference>
<feature type="compositionally biased region" description="Polar residues" evidence="7">
    <location>
        <begin position="1682"/>
        <end position="1692"/>
    </location>
</feature>
<dbReference type="Gene3D" id="2.60.40.10">
    <property type="entry name" value="Immunoglobulins"/>
    <property type="match status" value="12"/>
</dbReference>
<dbReference type="SUPFAM" id="SSF53300">
    <property type="entry name" value="vWA-like"/>
    <property type="match status" value="1"/>
</dbReference>
<feature type="domain" description="Fibronectin type-III" evidence="9">
    <location>
        <begin position="596"/>
        <end position="685"/>
    </location>
</feature>
<evidence type="ECO:0000259" key="8">
    <source>
        <dbReference type="PROSITE" id="PS50234"/>
    </source>
</evidence>
<feature type="domain" description="Fibronectin type-III" evidence="9">
    <location>
        <begin position="686"/>
        <end position="776"/>
    </location>
</feature>
<dbReference type="Proteomes" id="UP001335648">
    <property type="component" value="Unassembled WGS sequence"/>
</dbReference>
<dbReference type="GO" id="GO:0005201">
    <property type="term" value="F:extracellular matrix structural constituent"/>
    <property type="evidence" value="ECO:0007669"/>
    <property type="project" value="TreeGrafter"/>
</dbReference>